<dbReference type="InterPro" id="IPR011991">
    <property type="entry name" value="ArsR-like_HTH"/>
</dbReference>
<proteinExistence type="predicted"/>
<evidence type="ECO:0000256" key="1">
    <source>
        <dbReference type="ARBA" id="ARBA00023015"/>
    </source>
</evidence>
<evidence type="ECO:0000259" key="4">
    <source>
        <dbReference type="PROSITE" id="PS50956"/>
    </source>
</evidence>
<keyword evidence="3" id="KW-0804">Transcription</keyword>
<dbReference type="PANTHER" id="PTHR30154">
    <property type="entry name" value="LEUCINE-RESPONSIVE REGULATORY PROTEIN"/>
    <property type="match status" value="1"/>
</dbReference>
<name>A0ABU5EB04_9PROT</name>
<evidence type="ECO:0000256" key="3">
    <source>
        <dbReference type="ARBA" id="ARBA00023163"/>
    </source>
</evidence>
<evidence type="ECO:0000313" key="6">
    <source>
        <dbReference type="Proteomes" id="UP001279642"/>
    </source>
</evidence>
<dbReference type="RefSeq" id="WP_320507818.1">
    <property type="nucleotide sequence ID" value="NZ_JAXCLW010000002.1"/>
</dbReference>
<gene>
    <name evidence="5" type="ORF">SMD27_07865</name>
</gene>
<keyword evidence="1" id="KW-0805">Transcription regulation</keyword>
<feature type="domain" description="HTH asnC-type" evidence="4">
    <location>
        <begin position="25"/>
        <end position="86"/>
    </location>
</feature>
<dbReference type="InterPro" id="IPR000485">
    <property type="entry name" value="AsnC-type_HTH_dom"/>
</dbReference>
<protein>
    <submittedName>
        <fullName evidence="5">Lrp/AsnC family transcriptional regulator</fullName>
    </submittedName>
</protein>
<dbReference type="Proteomes" id="UP001279642">
    <property type="component" value="Unassembled WGS sequence"/>
</dbReference>
<dbReference type="Gene3D" id="3.30.70.920">
    <property type="match status" value="1"/>
</dbReference>
<organism evidence="5 6">
    <name type="scientific">Dongia soli</name>
    <dbReference type="NCBI Taxonomy" id="600628"/>
    <lineage>
        <taxon>Bacteria</taxon>
        <taxon>Pseudomonadati</taxon>
        <taxon>Pseudomonadota</taxon>
        <taxon>Alphaproteobacteria</taxon>
        <taxon>Rhodospirillales</taxon>
        <taxon>Dongiaceae</taxon>
        <taxon>Dongia</taxon>
    </lineage>
</organism>
<dbReference type="EMBL" id="JAXCLW010000002">
    <property type="protein sequence ID" value="MDY0882755.1"/>
    <property type="molecule type" value="Genomic_DNA"/>
</dbReference>
<dbReference type="InterPro" id="IPR019887">
    <property type="entry name" value="Tscrpt_reg_AsnC/Lrp_C"/>
</dbReference>
<dbReference type="CDD" id="cd00090">
    <property type="entry name" value="HTH_ARSR"/>
    <property type="match status" value="1"/>
</dbReference>
<dbReference type="InterPro" id="IPR036390">
    <property type="entry name" value="WH_DNA-bd_sf"/>
</dbReference>
<dbReference type="InterPro" id="IPR036388">
    <property type="entry name" value="WH-like_DNA-bd_sf"/>
</dbReference>
<dbReference type="PROSITE" id="PS50956">
    <property type="entry name" value="HTH_ASNC_2"/>
    <property type="match status" value="1"/>
</dbReference>
<dbReference type="Pfam" id="PF13412">
    <property type="entry name" value="HTH_24"/>
    <property type="match status" value="1"/>
</dbReference>
<accession>A0ABU5EB04</accession>
<dbReference type="Gene3D" id="1.10.10.10">
    <property type="entry name" value="Winged helix-like DNA-binding domain superfamily/Winged helix DNA-binding domain"/>
    <property type="match status" value="1"/>
</dbReference>
<comment type="caution">
    <text evidence="5">The sequence shown here is derived from an EMBL/GenBank/DDBJ whole genome shotgun (WGS) entry which is preliminary data.</text>
</comment>
<sequence>MHEFFGILCCYCAVYNAVMHDSFKLDPFDWKLLAALQENAAATNAELSDRIGLSASQVSRRRQALEEGGLIRRYRALLDRERLGMSVLVFVHVTMATHSPDNASRFRQLVLDRREILEAYALTGDSDYVLKVVVASLKELSDLINDVLLPHQSIDRLRSEVVLDVLKEEGNLPMPLSD</sequence>
<evidence type="ECO:0000256" key="2">
    <source>
        <dbReference type="ARBA" id="ARBA00023125"/>
    </source>
</evidence>
<dbReference type="SUPFAM" id="SSF46785">
    <property type="entry name" value="Winged helix' DNA-binding domain"/>
    <property type="match status" value="1"/>
</dbReference>
<dbReference type="Pfam" id="PF01037">
    <property type="entry name" value="AsnC_trans_reg"/>
    <property type="match status" value="1"/>
</dbReference>
<dbReference type="SMART" id="SM00344">
    <property type="entry name" value="HTH_ASNC"/>
    <property type="match status" value="1"/>
</dbReference>
<keyword evidence="2" id="KW-0238">DNA-binding</keyword>
<reference evidence="5 6" key="1">
    <citation type="journal article" date="2016" name="Antonie Van Leeuwenhoek">
        <title>Dongia soli sp. nov., isolated from soil from Dokdo, Korea.</title>
        <authorList>
            <person name="Kim D.U."/>
            <person name="Lee H."/>
            <person name="Kim H."/>
            <person name="Kim S.G."/>
            <person name="Ka J.O."/>
        </authorList>
    </citation>
    <scope>NUCLEOTIDE SEQUENCE [LARGE SCALE GENOMIC DNA]</scope>
    <source>
        <strain evidence="5 6">D78</strain>
    </source>
</reference>
<keyword evidence="6" id="KW-1185">Reference proteome</keyword>
<dbReference type="InterPro" id="IPR019888">
    <property type="entry name" value="Tscrpt_reg_AsnC-like"/>
</dbReference>
<dbReference type="PANTHER" id="PTHR30154:SF46">
    <property type="entry name" value="TRANSCRIPTIONAL REGULATORY PROTEIN"/>
    <property type="match status" value="1"/>
</dbReference>
<dbReference type="PRINTS" id="PR00033">
    <property type="entry name" value="HTHASNC"/>
</dbReference>
<evidence type="ECO:0000313" key="5">
    <source>
        <dbReference type="EMBL" id="MDY0882755.1"/>
    </source>
</evidence>